<evidence type="ECO:0000256" key="1">
    <source>
        <dbReference type="ARBA" id="ARBA00022737"/>
    </source>
</evidence>
<dbReference type="PANTHER" id="PTHR10039:SF14">
    <property type="entry name" value="NACHT DOMAIN-CONTAINING PROTEIN"/>
    <property type="match status" value="1"/>
</dbReference>
<comment type="caution">
    <text evidence="3">The sequence shown here is derived from an EMBL/GenBank/DDBJ whole genome shotgun (WGS) entry which is preliminary data.</text>
</comment>
<dbReference type="PANTHER" id="PTHR10039">
    <property type="entry name" value="AMELOGENIN"/>
    <property type="match status" value="1"/>
</dbReference>
<name>A0A9W8RPT2_9HYPO</name>
<evidence type="ECO:0000313" key="3">
    <source>
        <dbReference type="EMBL" id="KAJ4246822.1"/>
    </source>
</evidence>
<dbReference type="Pfam" id="PF24883">
    <property type="entry name" value="NPHP3_N"/>
    <property type="match status" value="1"/>
</dbReference>
<gene>
    <name evidence="3" type="ORF">NW762_013374</name>
</gene>
<dbReference type="Pfam" id="PF17108">
    <property type="entry name" value="HET-S"/>
    <property type="match status" value="1"/>
</dbReference>
<dbReference type="Proteomes" id="UP001152049">
    <property type="component" value="Unassembled WGS sequence"/>
</dbReference>
<dbReference type="AlphaFoldDB" id="A0A9W8RPT2"/>
<dbReference type="Gene3D" id="3.40.50.300">
    <property type="entry name" value="P-loop containing nucleotide triphosphate hydrolases"/>
    <property type="match status" value="1"/>
</dbReference>
<evidence type="ECO:0000259" key="2">
    <source>
        <dbReference type="PROSITE" id="PS50837"/>
    </source>
</evidence>
<dbReference type="InterPro" id="IPR031351">
    <property type="entry name" value="NWD2_N"/>
</dbReference>
<protein>
    <recommendedName>
        <fullName evidence="2">NACHT domain-containing protein</fullName>
    </recommendedName>
</protein>
<evidence type="ECO:0000313" key="4">
    <source>
        <dbReference type="Proteomes" id="UP001152049"/>
    </source>
</evidence>
<dbReference type="InterPro" id="IPR027417">
    <property type="entry name" value="P-loop_NTPase"/>
</dbReference>
<dbReference type="OrthoDB" id="538223at2759"/>
<dbReference type="InterPro" id="IPR056884">
    <property type="entry name" value="NPHP3-like_N"/>
</dbReference>
<keyword evidence="4" id="KW-1185">Reference proteome</keyword>
<dbReference type="SUPFAM" id="SSF52540">
    <property type="entry name" value="P-loop containing nucleoside triphosphate hydrolases"/>
    <property type="match status" value="1"/>
</dbReference>
<proteinExistence type="predicted"/>
<dbReference type="PROSITE" id="PS50837">
    <property type="entry name" value="NACHT"/>
    <property type="match status" value="1"/>
</dbReference>
<sequence>MPQTHQQDSSRNLVHSLNAIGSSRVQIGNTYNTSHHYQKDAQQDCTKVLEYLGSTDPREDKIRIQQTSGGLLKDCYAWIIDNPEFLAWRDQDRETRLLWVKGDPGKGKTMLLCGIIDELHPSTKLNDPKNRISLAYFFCQATNSGLNNAASVLRGLAYLLVLQQPHLLSHFDGIQQRPTTHSNAWVAIQKRFLEVMADPALRETYFIVDALDECVENLDLLMEIISNPSSRVKWIISSRKCCDIEETLGNEQERYGLSLELNQSLISQAVKNYIDYRIERMKNRKKLEHDVVEHISMGGIGMPTVGKK</sequence>
<dbReference type="EMBL" id="JAOQAZ010000041">
    <property type="protein sequence ID" value="KAJ4246822.1"/>
    <property type="molecule type" value="Genomic_DNA"/>
</dbReference>
<reference evidence="3" key="1">
    <citation type="submission" date="2022-09" db="EMBL/GenBank/DDBJ databases">
        <title>Fusarium specimens isolated from Avocado Roots.</title>
        <authorList>
            <person name="Stajich J."/>
            <person name="Roper C."/>
            <person name="Heimlech-Rivalta G."/>
        </authorList>
    </citation>
    <scope>NUCLEOTIDE SEQUENCE</scope>
    <source>
        <strain evidence="3">CF00136</strain>
    </source>
</reference>
<feature type="domain" description="NACHT" evidence="2">
    <location>
        <begin position="96"/>
        <end position="239"/>
    </location>
</feature>
<organism evidence="3 4">
    <name type="scientific">Fusarium torreyae</name>
    <dbReference type="NCBI Taxonomy" id="1237075"/>
    <lineage>
        <taxon>Eukaryota</taxon>
        <taxon>Fungi</taxon>
        <taxon>Dikarya</taxon>
        <taxon>Ascomycota</taxon>
        <taxon>Pezizomycotina</taxon>
        <taxon>Sordariomycetes</taxon>
        <taxon>Hypocreomycetidae</taxon>
        <taxon>Hypocreales</taxon>
        <taxon>Nectriaceae</taxon>
        <taxon>Fusarium</taxon>
    </lineage>
</organism>
<dbReference type="InterPro" id="IPR007111">
    <property type="entry name" value="NACHT_NTPase"/>
</dbReference>
<accession>A0A9W8RPT2</accession>
<keyword evidence="1" id="KW-0677">Repeat</keyword>